<comment type="caution">
    <text evidence="2">The sequence shown here is derived from an EMBL/GenBank/DDBJ whole genome shotgun (WGS) entry which is preliminary data.</text>
</comment>
<gene>
    <name evidence="2" type="ORF">BJY01DRAFT_139366</name>
</gene>
<evidence type="ECO:0000313" key="3">
    <source>
        <dbReference type="Proteomes" id="UP001610446"/>
    </source>
</evidence>
<reference evidence="2 3" key="1">
    <citation type="submission" date="2024-07" db="EMBL/GenBank/DDBJ databases">
        <title>Section-level genome sequencing and comparative genomics of Aspergillus sections Usti and Cavernicolus.</title>
        <authorList>
            <consortium name="Lawrence Berkeley National Laboratory"/>
            <person name="Nybo J.L."/>
            <person name="Vesth T.C."/>
            <person name="Theobald S."/>
            <person name="Frisvad J.C."/>
            <person name="Larsen T.O."/>
            <person name="Kjaerboelling I."/>
            <person name="Rothschild-Mancinelli K."/>
            <person name="Lyhne E.K."/>
            <person name="Kogle M.E."/>
            <person name="Barry K."/>
            <person name="Clum A."/>
            <person name="Na H."/>
            <person name="Ledsgaard L."/>
            <person name="Lin J."/>
            <person name="Lipzen A."/>
            <person name="Kuo A."/>
            <person name="Riley R."/>
            <person name="Mondo S."/>
            <person name="Labutti K."/>
            <person name="Haridas S."/>
            <person name="Pangalinan J."/>
            <person name="Salamov A.A."/>
            <person name="Simmons B.A."/>
            <person name="Magnuson J.K."/>
            <person name="Chen J."/>
            <person name="Drula E."/>
            <person name="Henrissat B."/>
            <person name="Wiebenga A."/>
            <person name="Lubbers R.J."/>
            <person name="Gomes A.C."/>
            <person name="Makela M.R."/>
            <person name="Stajich J."/>
            <person name="Grigoriev I.V."/>
            <person name="Mortensen U.H."/>
            <person name="De Vries R.P."/>
            <person name="Baker S.E."/>
            <person name="Andersen M.R."/>
        </authorList>
    </citation>
    <scope>NUCLEOTIDE SEQUENCE [LARGE SCALE GENOMIC DNA]</scope>
    <source>
        <strain evidence="2 3">CBS 123904</strain>
    </source>
</reference>
<evidence type="ECO:0000256" key="1">
    <source>
        <dbReference type="SAM" id="MobiDB-lite"/>
    </source>
</evidence>
<proteinExistence type="predicted"/>
<dbReference type="Proteomes" id="UP001610446">
    <property type="component" value="Unassembled WGS sequence"/>
</dbReference>
<protein>
    <submittedName>
        <fullName evidence="2">Uncharacterized protein</fullName>
    </submittedName>
</protein>
<accession>A0ABR4IHR8</accession>
<name>A0ABR4IHR8_9EURO</name>
<feature type="region of interest" description="Disordered" evidence="1">
    <location>
        <begin position="1"/>
        <end position="21"/>
    </location>
</feature>
<organism evidence="2 3">
    <name type="scientific">Aspergillus pseudoustus</name>
    <dbReference type="NCBI Taxonomy" id="1810923"/>
    <lineage>
        <taxon>Eukaryota</taxon>
        <taxon>Fungi</taxon>
        <taxon>Dikarya</taxon>
        <taxon>Ascomycota</taxon>
        <taxon>Pezizomycotina</taxon>
        <taxon>Eurotiomycetes</taxon>
        <taxon>Eurotiomycetidae</taxon>
        <taxon>Eurotiales</taxon>
        <taxon>Aspergillaceae</taxon>
        <taxon>Aspergillus</taxon>
        <taxon>Aspergillus subgen. Nidulantes</taxon>
    </lineage>
</organism>
<keyword evidence="3" id="KW-1185">Reference proteome</keyword>
<dbReference type="EMBL" id="JBFXLU010000403">
    <property type="protein sequence ID" value="KAL2827295.1"/>
    <property type="molecule type" value="Genomic_DNA"/>
</dbReference>
<evidence type="ECO:0000313" key="2">
    <source>
        <dbReference type="EMBL" id="KAL2827295.1"/>
    </source>
</evidence>
<sequence length="132" mass="14090">MALREQSIPLQVSRSRGQPPGCSACFPPPGSLSLPISHPNHLPTACIPFVDLTLSPVQASSRSPFSNQGPVVDKLRGSVKHWESCGLHHFPTSVRFTSSSSLSALPSPNARRSLFAAILPLLSPSRATRSNL</sequence>